<evidence type="ECO:0000256" key="6">
    <source>
        <dbReference type="ARBA" id="ARBA00023136"/>
    </source>
</evidence>
<evidence type="ECO:0000256" key="7">
    <source>
        <dbReference type="RuleBase" id="RU368074"/>
    </source>
</evidence>
<sequence length="291" mass="31514">MADDLTGGIEEALDAKEIDVEGDVFVLFYEEDPDEMSNKDDGCWLVVSCEETTLSSKVMMGTNDAWDDVSVNIWQVASSAEVEGTDVTDEGGELGIVGDGVQDFGDPVLGTAPGVATVCFFPKSSDKSIPAGEETELLIGINNDGEVPLKVHSIKASLHWPFDHKLFVQNLTVQEFANDTVPSSAQATFPYSFAVNKFLQPGSFDLVGSISYEVDEQLFQTVFYNGTIEVVEAGGVISIETVFLITLGLALVGLLGVWVHGQIQRFSQKTKKTAKVEVGTKNSELTNEWLK</sequence>
<keyword evidence="3 7" id="KW-0732">Signal</keyword>
<gene>
    <name evidence="8" type="ORF">KI387_035473</name>
</gene>
<keyword evidence="9" id="KW-1185">Reference proteome</keyword>
<keyword evidence="7" id="KW-0106">Calcium</keyword>
<evidence type="ECO:0000256" key="1">
    <source>
        <dbReference type="ARBA" id="ARBA00004115"/>
    </source>
</evidence>
<evidence type="ECO:0000256" key="5">
    <source>
        <dbReference type="ARBA" id="ARBA00022989"/>
    </source>
</evidence>
<keyword evidence="2 7" id="KW-0812">Transmembrane</keyword>
<comment type="caution">
    <text evidence="8">The sequence shown here is derived from an EMBL/GenBank/DDBJ whole genome shotgun (WGS) entry which is preliminary data.</text>
</comment>
<protein>
    <recommendedName>
        <fullName evidence="7">Translocon-associated protein subunit alpha</fullName>
        <shortName evidence="7">TRAP-alpha</shortName>
    </recommendedName>
    <alternativeName>
        <fullName evidence="7">Signal sequence receptor subunit alpha</fullName>
    </alternativeName>
</protein>
<keyword evidence="5 7" id="KW-1133">Transmembrane helix</keyword>
<evidence type="ECO:0000313" key="8">
    <source>
        <dbReference type="EMBL" id="KAH9307562.1"/>
    </source>
</evidence>
<evidence type="ECO:0000313" key="9">
    <source>
        <dbReference type="Proteomes" id="UP000824469"/>
    </source>
</evidence>
<evidence type="ECO:0000256" key="4">
    <source>
        <dbReference type="ARBA" id="ARBA00022824"/>
    </source>
</evidence>
<dbReference type="GO" id="GO:0005789">
    <property type="term" value="C:endoplasmic reticulum membrane"/>
    <property type="evidence" value="ECO:0007669"/>
    <property type="project" value="UniProtKB-SubCell"/>
</dbReference>
<dbReference type="Pfam" id="PF03896">
    <property type="entry name" value="TRAP_alpha"/>
    <property type="match status" value="1"/>
</dbReference>
<comment type="subcellular location">
    <subcellularLocation>
        <location evidence="1 7">Endoplasmic reticulum membrane</location>
        <topology evidence="1 7">Single-pass type I membrane protein</topology>
    </subcellularLocation>
</comment>
<dbReference type="PANTHER" id="PTHR12924">
    <property type="entry name" value="TRANSLOCON-ASSOCIATED PROTEIN, ALPHA SUBUNIT"/>
    <property type="match status" value="1"/>
</dbReference>
<dbReference type="InterPro" id="IPR005595">
    <property type="entry name" value="TRAP_alpha"/>
</dbReference>
<evidence type="ECO:0000256" key="2">
    <source>
        <dbReference type="ARBA" id="ARBA00022692"/>
    </source>
</evidence>
<comment type="domain">
    <text evidence="7">Shows a remarkable charge distribution with the N-terminus being highly negatively charged, and the cytoplasmic C-terminus positively charged.</text>
</comment>
<comment type="function">
    <text evidence="7">TRAP proteins are part of a complex whose function is to bind calcium to the ER membrane and thereby regulate the retention of ER resident proteins. May be involved in the recycling of the translocation apparatus after completion of the translocation process or may function as a membrane-bound chaperone facilitating folding of translocated proteins.</text>
</comment>
<dbReference type="Proteomes" id="UP000824469">
    <property type="component" value="Unassembled WGS sequence"/>
</dbReference>
<dbReference type="OMA" id="NIWQVAS"/>
<feature type="transmembrane region" description="Helical" evidence="7">
    <location>
        <begin position="242"/>
        <end position="261"/>
    </location>
</feature>
<accession>A0AA38FMN7</accession>
<reference evidence="8 9" key="1">
    <citation type="journal article" date="2021" name="Nat. Plants">
        <title>The Taxus genome provides insights into paclitaxel biosynthesis.</title>
        <authorList>
            <person name="Xiong X."/>
            <person name="Gou J."/>
            <person name="Liao Q."/>
            <person name="Li Y."/>
            <person name="Zhou Q."/>
            <person name="Bi G."/>
            <person name="Li C."/>
            <person name="Du R."/>
            <person name="Wang X."/>
            <person name="Sun T."/>
            <person name="Guo L."/>
            <person name="Liang H."/>
            <person name="Lu P."/>
            <person name="Wu Y."/>
            <person name="Zhang Z."/>
            <person name="Ro D.K."/>
            <person name="Shang Y."/>
            <person name="Huang S."/>
            <person name="Yan J."/>
        </authorList>
    </citation>
    <scope>NUCLEOTIDE SEQUENCE [LARGE SCALE GENOMIC DNA]</scope>
    <source>
        <strain evidence="8">Ta-2019</strain>
    </source>
</reference>
<evidence type="ECO:0000256" key="3">
    <source>
        <dbReference type="ARBA" id="ARBA00022729"/>
    </source>
</evidence>
<organism evidence="8 9">
    <name type="scientific">Taxus chinensis</name>
    <name type="common">Chinese yew</name>
    <name type="synonym">Taxus wallichiana var. chinensis</name>
    <dbReference type="NCBI Taxonomy" id="29808"/>
    <lineage>
        <taxon>Eukaryota</taxon>
        <taxon>Viridiplantae</taxon>
        <taxon>Streptophyta</taxon>
        <taxon>Embryophyta</taxon>
        <taxon>Tracheophyta</taxon>
        <taxon>Spermatophyta</taxon>
        <taxon>Pinopsida</taxon>
        <taxon>Pinidae</taxon>
        <taxon>Conifers II</taxon>
        <taxon>Cupressales</taxon>
        <taxon>Taxaceae</taxon>
        <taxon>Taxus</taxon>
    </lineage>
</organism>
<comment type="subunit">
    <text evidence="7">Heterotetramer of TRAP-alpha, TRAP-beta, TRAP-delta and TRAP-gamma.</text>
</comment>
<dbReference type="PANTHER" id="PTHR12924:SF0">
    <property type="entry name" value="TRANSLOCON-ASSOCIATED PROTEIN SUBUNIT ALPHA"/>
    <property type="match status" value="1"/>
</dbReference>
<name>A0AA38FMN7_TAXCH</name>
<comment type="similarity">
    <text evidence="7">Belongs to the TRAP-alpha family.</text>
</comment>
<dbReference type="AlphaFoldDB" id="A0AA38FMN7"/>
<dbReference type="EMBL" id="JAHRHJ020000007">
    <property type="protein sequence ID" value="KAH9307562.1"/>
    <property type="molecule type" value="Genomic_DNA"/>
</dbReference>
<proteinExistence type="inferred from homology"/>
<keyword evidence="6 7" id="KW-0472">Membrane</keyword>
<feature type="non-terminal residue" evidence="8">
    <location>
        <position position="1"/>
    </location>
</feature>
<keyword evidence="4 7" id="KW-0256">Endoplasmic reticulum</keyword>